<dbReference type="HOGENOM" id="CLU_041409_0_0_5"/>
<dbReference type="InterPro" id="IPR029787">
    <property type="entry name" value="Nucleotide_cyclase"/>
</dbReference>
<dbReference type="InterPro" id="IPR003018">
    <property type="entry name" value="GAF"/>
</dbReference>
<dbReference type="KEGG" id="ssan:NX02_23505"/>
<dbReference type="NCBIfam" id="TIGR00254">
    <property type="entry name" value="GGDEF"/>
    <property type="match status" value="1"/>
</dbReference>
<dbReference type="EMBL" id="CP006644">
    <property type="protein sequence ID" value="AHE56316.1"/>
    <property type="molecule type" value="Genomic_DNA"/>
</dbReference>
<dbReference type="OrthoDB" id="384661at2"/>
<dbReference type="SMART" id="SM00065">
    <property type="entry name" value="GAF"/>
    <property type="match status" value="1"/>
</dbReference>
<dbReference type="PANTHER" id="PTHR45138:SF9">
    <property type="entry name" value="DIGUANYLATE CYCLASE DGCM-RELATED"/>
    <property type="match status" value="1"/>
</dbReference>
<dbReference type="Proteomes" id="UP000018851">
    <property type="component" value="Chromosome"/>
</dbReference>
<dbReference type="CDD" id="cd01949">
    <property type="entry name" value="GGDEF"/>
    <property type="match status" value="1"/>
</dbReference>
<proteinExistence type="predicted"/>
<gene>
    <name evidence="4" type="ORF">NX02_23505</name>
</gene>
<dbReference type="GO" id="GO:1902201">
    <property type="term" value="P:negative regulation of bacterial-type flagellum-dependent cell motility"/>
    <property type="evidence" value="ECO:0007669"/>
    <property type="project" value="TreeGrafter"/>
</dbReference>
<dbReference type="SUPFAM" id="SSF55073">
    <property type="entry name" value="Nucleotide cyclase"/>
    <property type="match status" value="1"/>
</dbReference>
<comment type="catalytic activity">
    <reaction evidence="2">
        <text>2 GTP = 3',3'-c-di-GMP + 2 diphosphate</text>
        <dbReference type="Rhea" id="RHEA:24898"/>
        <dbReference type="ChEBI" id="CHEBI:33019"/>
        <dbReference type="ChEBI" id="CHEBI:37565"/>
        <dbReference type="ChEBI" id="CHEBI:58805"/>
        <dbReference type="EC" id="2.7.7.65"/>
    </reaction>
</comment>
<dbReference type="eggNOG" id="COG2199">
    <property type="taxonomic scope" value="Bacteria"/>
</dbReference>
<dbReference type="InterPro" id="IPR050469">
    <property type="entry name" value="Diguanylate_Cyclase"/>
</dbReference>
<name>W0AGR3_9SPHN</name>
<evidence type="ECO:0000256" key="2">
    <source>
        <dbReference type="ARBA" id="ARBA00034247"/>
    </source>
</evidence>
<dbReference type="eggNOG" id="COG4251">
    <property type="taxonomic scope" value="Bacteria"/>
</dbReference>
<sequence length="361" mass="39949">MVSVVVVDESLAAPQAAAAGELRYRLGMERLLKAVQELSLARDLDAVQRIVRSVARELTGADGATFVLNDGGDFCHYADEDAIAPLWKGHRFPQQNCISGWVMRNRQPAVIPDIYQDERIPHAAYRPTFVKSMVMVPIRTIDPVGAIGNYWAQEHQPTATDVTLLQALADVTSVAMENISVYAELEDRVRMRTEELVRAHDEIQLRAITDDLTGLLNRRGFYEVAQAALGAHLPVLIAYIDADGLKQVNDRLGHAAGDAMLTDLADVLRSSVRASDIVARMGGDEFCVMMIEPEIDGDTLRARLVNRIDSRNATAARDYRLSASVGCIAVGATTTDDLDHWLVEADRRMYAEKAARRMQRH</sequence>
<reference evidence="4 5" key="1">
    <citation type="submission" date="2013-07" db="EMBL/GenBank/DDBJ databases">
        <title>Completed genome of Sphingomonas sanxanigenens NX02.</title>
        <authorList>
            <person name="Ma T."/>
            <person name="Huang H."/>
            <person name="Wu M."/>
            <person name="Li X."/>
            <person name="Li G."/>
        </authorList>
    </citation>
    <scope>NUCLEOTIDE SEQUENCE [LARGE SCALE GENOMIC DNA]</scope>
    <source>
        <strain evidence="4 5">NX02</strain>
    </source>
</reference>
<dbReference type="Gene3D" id="3.30.70.270">
    <property type="match status" value="1"/>
</dbReference>
<dbReference type="PROSITE" id="PS50887">
    <property type="entry name" value="GGDEF"/>
    <property type="match status" value="1"/>
</dbReference>
<dbReference type="PANTHER" id="PTHR45138">
    <property type="entry name" value="REGULATORY COMPONENTS OF SENSORY TRANSDUCTION SYSTEM"/>
    <property type="match status" value="1"/>
</dbReference>
<keyword evidence="5" id="KW-1185">Reference proteome</keyword>
<dbReference type="InterPro" id="IPR043128">
    <property type="entry name" value="Rev_trsase/Diguanyl_cyclase"/>
</dbReference>
<dbReference type="Pfam" id="PF13185">
    <property type="entry name" value="GAF_2"/>
    <property type="match status" value="1"/>
</dbReference>
<dbReference type="SMART" id="SM00267">
    <property type="entry name" value="GGDEF"/>
    <property type="match status" value="1"/>
</dbReference>
<evidence type="ECO:0000313" key="5">
    <source>
        <dbReference type="Proteomes" id="UP000018851"/>
    </source>
</evidence>
<dbReference type="Gene3D" id="3.30.450.40">
    <property type="match status" value="1"/>
</dbReference>
<dbReference type="EC" id="2.7.7.65" evidence="1"/>
<dbReference type="PATRIC" id="fig|1123269.5.peg.4603"/>
<accession>W0AGR3</accession>
<dbReference type="GO" id="GO:0052621">
    <property type="term" value="F:diguanylate cyclase activity"/>
    <property type="evidence" value="ECO:0007669"/>
    <property type="project" value="UniProtKB-EC"/>
</dbReference>
<dbReference type="InterPro" id="IPR029016">
    <property type="entry name" value="GAF-like_dom_sf"/>
</dbReference>
<dbReference type="Pfam" id="PF00990">
    <property type="entry name" value="GGDEF"/>
    <property type="match status" value="1"/>
</dbReference>
<dbReference type="STRING" id="1123269.NX02_23505"/>
<dbReference type="GO" id="GO:0005886">
    <property type="term" value="C:plasma membrane"/>
    <property type="evidence" value="ECO:0007669"/>
    <property type="project" value="TreeGrafter"/>
</dbReference>
<protein>
    <recommendedName>
        <fullName evidence="1">diguanylate cyclase</fullName>
        <ecNumber evidence="1">2.7.7.65</ecNumber>
    </recommendedName>
</protein>
<evidence type="ECO:0000313" key="4">
    <source>
        <dbReference type="EMBL" id="AHE56316.1"/>
    </source>
</evidence>
<evidence type="ECO:0000256" key="1">
    <source>
        <dbReference type="ARBA" id="ARBA00012528"/>
    </source>
</evidence>
<dbReference type="InterPro" id="IPR000160">
    <property type="entry name" value="GGDEF_dom"/>
</dbReference>
<organism evidence="4 5">
    <name type="scientific">Sphingomonas sanxanigenens DSM 19645 = NX02</name>
    <dbReference type="NCBI Taxonomy" id="1123269"/>
    <lineage>
        <taxon>Bacteria</taxon>
        <taxon>Pseudomonadati</taxon>
        <taxon>Pseudomonadota</taxon>
        <taxon>Alphaproteobacteria</taxon>
        <taxon>Sphingomonadales</taxon>
        <taxon>Sphingomonadaceae</taxon>
        <taxon>Sphingomonas</taxon>
    </lineage>
</organism>
<evidence type="ECO:0000259" key="3">
    <source>
        <dbReference type="PROSITE" id="PS50887"/>
    </source>
</evidence>
<feature type="domain" description="GGDEF" evidence="3">
    <location>
        <begin position="233"/>
        <end position="361"/>
    </location>
</feature>
<dbReference type="AlphaFoldDB" id="W0AGR3"/>
<dbReference type="GO" id="GO:0043709">
    <property type="term" value="P:cell adhesion involved in single-species biofilm formation"/>
    <property type="evidence" value="ECO:0007669"/>
    <property type="project" value="TreeGrafter"/>
</dbReference>
<dbReference type="SUPFAM" id="SSF55781">
    <property type="entry name" value="GAF domain-like"/>
    <property type="match status" value="1"/>
</dbReference>